<accession>A0ABP9G2T2</accession>
<feature type="domain" description="Gliding motility-associated protein GldM C-terminal" evidence="1">
    <location>
        <begin position="405"/>
        <end position="507"/>
    </location>
</feature>
<dbReference type="InterPro" id="IPR022720">
    <property type="entry name" value="Motility-assoc_prot_GldM_N"/>
</dbReference>
<evidence type="ECO:0000259" key="1">
    <source>
        <dbReference type="Pfam" id="PF12080"/>
    </source>
</evidence>
<dbReference type="NCBIfam" id="TIGR03517">
    <property type="entry name" value="GldM_gliding"/>
    <property type="match status" value="1"/>
</dbReference>
<keyword evidence="6" id="KW-1185">Reference proteome</keyword>
<comment type="caution">
    <text evidence="5">The sequence shown here is derived from an EMBL/GenBank/DDBJ whole genome shotgun (WGS) entry which is preliminary data.</text>
</comment>
<protein>
    <submittedName>
        <fullName evidence="5">Gliding motility protein GldM</fullName>
    </submittedName>
</protein>
<dbReference type="Pfam" id="PF12080">
    <property type="entry name" value="GldM_4th"/>
    <property type="match status" value="1"/>
</dbReference>
<name>A0ABP9G2T2_9SPHI</name>
<dbReference type="InterPro" id="IPR019859">
    <property type="entry name" value="Motility-assoc_prot_GldM"/>
</dbReference>
<reference evidence="6" key="1">
    <citation type="journal article" date="2019" name="Int. J. Syst. Evol. Microbiol.">
        <title>The Global Catalogue of Microorganisms (GCM) 10K type strain sequencing project: providing services to taxonomists for standard genome sequencing and annotation.</title>
        <authorList>
            <consortium name="The Broad Institute Genomics Platform"/>
            <consortium name="The Broad Institute Genome Sequencing Center for Infectious Disease"/>
            <person name="Wu L."/>
            <person name="Ma J."/>
        </authorList>
    </citation>
    <scope>NUCLEOTIDE SEQUENCE [LARGE SCALE GENOMIC DNA]</scope>
    <source>
        <strain evidence="6">JCM 18283</strain>
    </source>
</reference>
<dbReference type="Pfam" id="PF21601">
    <property type="entry name" value="GldM_2nd"/>
    <property type="match status" value="1"/>
</dbReference>
<dbReference type="Proteomes" id="UP001501436">
    <property type="component" value="Unassembled WGS sequence"/>
</dbReference>
<dbReference type="InterPro" id="IPR048406">
    <property type="entry name" value="GldM_Ig-like-2"/>
</dbReference>
<evidence type="ECO:0000259" key="3">
    <source>
        <dbReference type="Pfam" id="PF21601"/>
    </source>
</evidence>
<proteinExistence type="predicted"/>
<feature type="domain" description="Gliding motility-associated protein GldM first immunoglobulin-like" evidence="3">
    <location>
        <begin position="222"/>
        <end position="319"/>
    </location>
</feature>
<dbReference type="InterPro" id="IPR048405">
    <property type="entry name" value="GldM_Ig-like-1"/>
</dbReference>
<evidence type="ECO:0000259" key="4">
    <source>
        <dbReference type="Pfam" id="PF21602"/>
    </source>
</evidence>
<dbReference type="RefSeq" id="WP_345333180.1">
    <property type="nucleotide sequence ID" value="NZ_BAABJI010000004.1"/>
</dbReference>
<organism evidence="5 6">
    <name type="scientific">Mucilaginibacter defluvii</name>
    <dbReference type="NCBI Taxonomy" id="1196019"/>
    <lineage>
        <taxon>Bacteria</taxon>
        <taxon>Pseudomonadati</taxon>
        <taxon>Bacteroidota</taxon>
        <taxon>Sphingobacteriia</taxon>
        <taxon>Sphingobacteriales</taxon>
        <taxon>Sphingobacteriaceae</taxon>
        <taxon>Mucilaginibacter</taxon>
    </lineage>
</organism>
<dbReference type="Pfam" id="PF21602">
    <property type="entry name" value="GldM_3rd"/>
    <property type="match status" value="1"/>
</dbReference>
<evidence type="ECO:0000313" key="5">
    <source>
        <dbReference type="EMBL" id="GAA4926916.1"/>
    </source>
</evidence>
<feature type="domain" description="Gliding motility-associated protein GldM second immunoglobulin-like" evidence="4">
    <location>
        <begin position="321"/>
        <end position="402"/>
    </location>
</feature>
<dbReference type="InterPro" id="IPR022719">
    <property type="entry name" value="Motility-assoc_prot_GldM_C"/>
</dbReference>
<evidence type="ECO:0000259" key="2">
    <source>
        <dbReference type="Pfam" id="PF12081"/>
    </source>
</evidence>
<gene>
    <name evidence="5" type="primary">gldM</name>
    <name evidence="5" type="ORF">GCM10023313_34260</name>
</gene>
<evidence type="ECO:0000313" key="6">
    <source>
        <dbReference type="Proteomes" id="UP001501436"/>
    </source>
</evidence>
<sequence length="511" mass="54634">MAGGKQTPRQRMIGILYLVLLGLIALNVPDSLLDAFKNITDSLDHSRENVTTSIGNTYSAFEQTKLKEQPERAKPVYDKAKQASKIAEDLNKYVESLKAKLIEEGGGINKETGDVDARDNLDISPRIMINEKNAEALKKKIEDTRAQLLALLDPKDREGINFSLDATAPKAKGGNKQKEWGEAYFGDGIPLGASLTTLAKIQADAKNAENEVVKKLLGKVDQAVVNLDKFAAVAVAPSSYVVAGQPYTAEIFLTAYDSKSNPTITVNGSNVQVSEGRGKYTVNTSREGFFKYSGTIKVVGTDGQVKTYQLPVQEYQVAKPSAVVSPDKMNVLYIGVPNPISVSAPGVPLEKLRVSMSGGSVKGSGGKYTANVSSIGTARVTVSGEVAPGKTQVLGVTEFRVKRIPDPKAMFAGKSGGSTSAANIRGQDRLFARLENFEFDAKFNVTRFSLLLAKPRQDVIKVTSTGGTVSPQMRAALNTVTPGTKVIFTDIVAVGPDGSQRGLDDIVISAN</sequence>
<dbReference type="EMBL" id="BAABJI010000004">
    <property type="protein sequence ID" value="GAA4926916.1"/>
    <property type="molecule type" value="Genomic_DNA"/>
</dbReference>
<dbReference type="Pfam" id="PF12081">
    <property type="entry name" value="GldM_1st"/>
    <property type="match status" value="1"/>
</dbReference>
<feature type="domain" description="Gliding motility-associated protein GldM N-terminal" evidence="2">
    <location>
        <begin position="33"/>
        <end position="218"/>
    </location>
</feature>